<gene>
    <name evidence="5" type="ORF">D6D12_09061</name>
</gene>
<dbReference type="EMBL" id="QZAT01000179">
    <property type="protein sequence ID" value="THX22566.1"/>
    <property type="molecule type" value="Genomic_DNA"/>
</dbReference>
<evidence type="ECO:0000256" key="3">
    <source>
        <dbReference type="ARBA" id="ARBA00023002"/>
    </source>
</evidence>
<evidence type="ECO:0000313" key="6">
    <source>
        <dbReference type="Proteomes" id="UP000310374"/>
    </source>
</evidence>
<dbReference type="Proteomes" id="UP000310374">
    <property type="component" value="Unassembled WGS sequence"/>
</dbReference>
<dbReference type="AlphaFoldDB" id="A0AB74JHJ8"/>
<evidence type="ECO:0000256" key="1">
    <source>
        <dbReference type="ARBA" id="ARBA00022630"/>
    </source>
</evidence>
<proteinExistence type="predicted"/>
<dbReference type="PANTHER" id="PTHR43004:SF8">
    <property type="entry name" value="FAD-BINDING DOMAIN-CONTAINING PROTEIN-RELATED"/>
    <property type="match status" value="1"/>
</dbReference>
<reference evidence="5 6" key="1">
    <citation type="submission" date="2018-10" db="EMBL/GenBank/DDBJ databases">
        <title>Fifty Aureobasidium pullulans genomes reveal a recombining polyextremotolerant generalist.</title>
        <authorList>
            <person name="Gostincar C."/>
            <person name="Turk M."/>
            <person name="Zajc J."/>
            <person name="Gunde-Cimerman N."/>
        </authorList>
    </citation>
    <scope>NUCLEOTIDE SEQUENCE [LARGE SCALE GENOMIC DNA]</scope>
    <source>
        <strain evidence="5 6">EXF-10081</strain>
    </source>
</reference>
<keyword evidence="1" id="KW-0285">Flavoprotein</keyword>
<comment type="caution">
    <text evidence="5">The sequence shown here is derived from an EMBL/GenBank/DDBJ whole genome shotgun (WGS) entry which is preliminary data.</text>
</comment>
<dbReference type="Gene3D" id="3.30.9.10">
    <property type="entry name" value="D-Amino Acid Oxidase, subunit A, domain 2"/>
    <property type="match status" value="1"/>
</dbReference>
<dbReference type="InterPro" id="IPR036188">
    <property type="entry name" value="FAD/NAD-bd_sf"/>
</dbReference>
<evidence type="ECO:0000259" key="4">
    <source>
        <dbReference type="Pfam" id="PF01494"/>
    </source>
</evidence>
<dbReference type="Gene3D" id="3.40.30.120">
    <property type="match status" value="1"/>
</dbReference>
<dbReference type="Gene3D" id="3.50.50.60">
    <property type="entry name" value="FAD/NAD(P)-binding domain"/>
    <property type="match status" value="1"/>
</dbReference>
<keyword evidence="2" id="KW-0274">FAD</keyword>
<name>A0AB74JHJ8_AURPU</name>
<dbReference type="Pfam" id="PF01494">
    <property type="entry name" value="FAD_binding_3"/>
    <property type="match status" value="1"/>
</dbReference>
<dbReference type="Pfam" id="PF21274">
    <property type="entry name" value="Rng_hyd_C"/>
    <property type="match status" value="1"/>
</dbReference>
<dbReference type="GO" id="GO:0016709">
    <property type="term" value="F:oxidoreductase activity, acting on paired donors, with incorporation or reduction of molecular oxygen, NAD(P)H as one donor, and incorporation of one atom of oxygen"/>
    <property type="evidence" value="ECO:0007669"/>
    <property type="project" value="UniProtKB-ARBA"/>
</dbReference>
<protein>
    <recommendedName>
        <fullName evidence="4">FAD-binding domain-containing protein</fullName>
    </recommendedName>
</protein>
<accession>A0AB74JHJ8</accession>
<organism evidence="5 6">
    <name type="scientific">Aureobasidium pullulans</name>
    <name type="common">Black yeast</name>
    <name type="synonym">Pullularia pullulans</name>
    <dbReference type="NCBI Taxonomy" id="5580"/>
    <lineage>
        <taxon>Eukaryota</taxon>
        <taxon>Fungi</taxon>
        <taxon>Dikarya</taxon>
        <taxon>Ascomycota</taxon>
        <taxon>Pezizomycotina</taxon>
        <taxon>Dothideomycetes</taxon>
        <taxon>Dothideomycetidae</taxon>
        <taxon>Dothideales</taxon>
        <taxon>Saccotheciaceae</taxon>
        <taxon>Aureobasidium</taxon>
    </lineage>
</organism>
<sequence length="593" mass="65815">MTSNDVEVPVLIVGTGPSGSTTALLLGRLGIQSLVISRHRSTANTPRAHIFNQRAMEVLRDAGLEEAVKPYASNAHHMMHSSWLHSLAGEEYGRLWAWGNNPARLGEYAVASPCEMSDLPQSKLEPVLVEQAIKAGAEFRFYTEFVSQKTLSDGRIVTTLKDRKTNQTYQVRSNYLIGADGARSPVLDSLGIAVDGKQLNTAFNVHIKADLSRYIAHRPGSLNWILNPEAPDWSAVGNFRMVTPWNEFVVSMHPANKDGKTFEPGSEDILKRLHQMIGDDSVPIEILSSFRWTINDQVARSWQKGNVICVGDAVHRHPPINGLGSNTCISDAMNIAWKLAYVLKGVADPSILESITPERKPVGDGIVRRANEGMEDQRRWWSFIGLTKDERATAVKLMEEPTPEGRLQRQNFRSSLEKLDDELNALGIQMNQIYANSSLSCVEADDAPPSFEGIDLVKQLAVSTYPGYHLPHVWLAEDGQSEKVSSLDLCGKGFYTLLTGIGGNSWIDAARSLQQQRPGISINAISIGWHQDYMDAYGDYEKIRGVDEDGCVLVRPDHFVAWRCRSLPENPTAKLADIFDKILPRPGSNRKEH</sequence>
<evidence type="ECO:0000313" key="5">
    <source>
        <dbReference type="EMBL" id="THX22566.1"/>
    </source>
</evidence>
<dbReference type="InterPro" id="IPR002938">
    <property type="entry name" value="FAD-bd"/>
</dbReference>
<feature type="domain" description="FAD-binding" evidence="4">
    <location>
        <begin position="7"/>
        <end position="370"/>
    </location>
</feature>
<keyword evidence="3" id="KW-0560">Oxidoreductase</keyword>
<dbReference type="SUPFAM" id="SSF51905">
    <property type="entry name" value="FAD/NAD(P)-binding domain"/>
    <property type="match status" value="1"/>
</dbReference>
<evidence type="ECO:0000256" key="2">
    <source>
        <dbReference type="ARBA" id="ARBA00022827"/>
    </source>
</evidence>
<dbReference type="PRINTS" id="PR00420">
    <property type="entry name" value="RNGMNOXGNASE"/>
</dbReference>
<dbReference type="PANTHER" id="PTHR43004">
    <property type="entry name" value="TRK SYSTEM POTASSIUM UPTAKE PROTEIN"/>
    <property type="match status" value="1"/>
</dbReference>
<dbReference type="GO" id="GO:0071949">
    <property type="term" value="F:FAD binding"/>
    <property type="evidence" value="ECO:0007669"/>
    <property type="project" value="InterPro"/>
</dbReference>
<dbReference type="InterPro" id="IPR050641">
    <property type="entry name" value="RIFMO-like"/>
</dbReference>